<dbReference type="EMBL" id="CP051461">
    <property type="protein sequence ID" value="QJC55863.1"/>
    <property type="molecule type" value="Genomic_DNA"/>
</dbReference>
<evidence type="ECO:0000256" key="4">
    <source>
        <dbReference type="PROSITE-ProRule" id="PRU00433"/>
    </source>
</evidence>
<evidence type="ECO:0000259" key="6">
    <source>
        <dbReference type="PROSITE" id="PS51007"/>
    </source>
</evidence>
<feature type="chain" id="PRO_5026320662" evidence="5">
    <location>
        <begin position="44"/>
        <end position="286"/>
    </location>
</feature>
<dbReference type="AlphaFoldDB" id="A0A6H2H7U3"/>
<dbReference type="Proteomes" id="UP000502041">
    <property type="component" value="Chromosome"/>
</dbReference>
<evidence type="ECO:0000256" key="2">
    <source>
        <dbReference type="ARBA" id="ARBA00022723"/>
    </source>
</evidence>
<evidence type="ECO:0000256" key="3">
    <source>
        <dbReference type="ARBA" id="ARBA00023004"/>
    </source>
</evidence>
<feature type="domain" description="Cytochrome c" evidence="6">
    <location>
        <begin position="141"/>
        <end position="231"/>
    </location>
</feature>
<dbReference type="InterPro" id="IPR036909">
    <property type="entry name" value="Cyt_c-like_dom_sf"/>
</dbReference>
<protein>
    <submittedName>
        <fullName evidence="7">Cytochrome c4</fullName>
    </submittedName>
</protein>
<dbReference type="Gene3D" id="1.10.760.10">
    <property type="entry name" value="Cytochrome c-like domain"/>
    <property type="match status" value="2"/>
</dbReference>
<keyword evidence="8" id="KW-1185">Reference proteome</keyword>
<evidence type="ECO:0000256" key="5">
    <source>
        <dbReference type="SAM" id="SignalP"/>
    </source>
</evidence>
<dbReference type="PANTHER" id="PTHR33751:SF11">
    <property type="entry name" value="BLL4483 PROTEIN"/>
    <property type="match status" value="1"/>
</dbReference>
<dbReference type="InterPro" id="IPR009056">
    <property type="entry name" value="Cyt_c-like_dom"/>
</dbReference>
<feature type="signal peptide" evidence="5">
    <location>
        <begin position="1"/>
        <end position="43"/>
    </location>
</feature>
<dbReference type="GO" id="GO:0020037">
    <property type="term" value="F:heme binding"/>
    <property type="evidence" value="ECO:0007669"/>
    <property type="project" value="InterPro"/>
</dbReference>
<dbReference type="PROSITE" id="PS51007">
    <property type="entry name" value="CYTC"/>
    <property type="match status" value="2"/>
</dbReference>
<gene>
    <name evidence="7" type="primary">cc4_1</name>
    <name evidence="7" type="ORF">HC248_01147</name>
</gene>
<evidence type="ECO:0000313" key="7">
    <source>
        <dbReference type="EMBL" id="QJC55863.1"/>
    </source>
</evidence>
<sequence length="286" mass="30651">MRCMIRIMLLNALPFKKPLKRITLSLLGSASLFSALLSAPAIAASPHKFEDNMAQRTLACTACHGPQGRAAPDGFYPRLAGKPAGYLFNQLINFRDGRRNYALMSQLISPLSDDYLLEIAEYFSTLDIPYPAPLPANGSNELRNQGERLVLKGDKARQIPACVQCHGQAMTGVAPNIPGLLGLPRDYLNSQLGAWKTGQRKAHAPDCMKHVVERLSSDDINAIGSWLAAQPLPANTHAVRQRPPLPVGEKAIECGSAPLAAALAAVPTTVGEATISKASMIAKAKP</sequence>
<accession>A0A6H2H7U3</accession>
<feature type="domain" description="Cytochrome c" evidence="6">
    <location>
        <begin position="40"/>
        <end position="127"/>
    </location>
</feature>
<dbReference type="SUPFAM" id="SSF46626">
    <property type="entry name" value="Cytochrome c"/>
    <property type="match status" value="2"/>
</dbReference>
<keyword evidence="3 4" id="KW-0408">Iron</keyword>
<dbReference type="GO" id="GO:0046872">
    <property type="term" value="F:metal ion binding"/>
    <property type="evidence" value="ECO:0007669"/>
    <property type="project" value="UniProtKB-KW"/>
</dbReference>
<keyword evidence="5" id="KW-0732">Signal</keyword>
<evidence type="ECO:0000256" key="1">
    <source>
        <dbReference type="ARBA" id="ARBA00022617"/>
    </source>
</evidence>
<dbReference type="KEGG" id="pvac:HC248_01147"/>
<dbReference type="GO" id="GO:0009055">
    <property type="term" value="F:electron transfer activity"/>
    <property type="evidence" value="ECO:0007669"/>
    <property type="project" value="InterPro"/>
</dbReference>
<organism evidence="7 8">
    <name type="scientific">Polaromonas vacuolata</name>
    <dbReference type="NCBI Taxonomy" id="37448"/>
    <lineage>
        <taxon>Bacteria</taxon>
        <taxon>Pseudomonadati</taxon>
        <taxon>Pseudomonadota</taxon>
        <taxon>Betaproteobacteria</taxon>
        <taxon>Burkholderiales</taxon>
        <taxon>Comamonadaceae</taxon>
        <taxon>Polaromonas</taxon>
    </lineage>
</organism>
<evidence type="ECO:0000313" key="8">
    <source>
        <dbReference type="Proteomes" id="UP000502041"/>
    </source>
</evidence>
<keyword evidence="2 4" id="KW-0479">Metal-binding</keyword>
<proteinExistence type="predicted"/>
<dbReference type="PANTHER" id="PTHR33751">
    <property type="entry name" value="CBB3-TYPE CYTOCHROME C OXIDASE SUBUNIT FIXP"/>
    <property type="match status" value="1"/>
</dbReference>
<dbReference type="InterPro" id="IPR050597">
    <property type="entry name" value="Cytochrome_c_Oxidase_Subunit"/>
</dbReference>
<name>A0A6H2H7U3_9BURK</name>
<keyword evidence="1 4" id="KW-0349">Heme</keyword>
<reference evidence="7 8" key="1">
    <citation type="submission" date="2020-04" db="EMBL/GenBank/DDBJ databases">
        <title>Complete genome of a Psychrophilic, Marine, Gas Vacuolate Bacterium Polaromonas vacuolata KCTC 22033T.</title>
        <authorList>
            <person name="Hwang K."/>
            <person name="Kim K.M."/>
        </authorList>
    </citation>
    <scope>NUCLEOTIDE SEQUENCE [LARGE SCALE GENOMIC DNA]</scope>
    <source>
        <strain evidence="7 8">KCTC 22033</strain>
    </source>
</reference>